<evidence type="ECO:0000256" key="4">
    <source>
        <dbReference type="ARBA" id="ARBA00022432"/>
    </source>
</evidence>
<dbReference type="GO" id="GO:0003941">
    <property type="term" value="F:L-serine ammonia-lyase activity"/>
    <property type="evidence" value="ECO:0007669"/>
    <property type="project" value="UniProtKB-UniRule"/>
</dbReference>
<evidence type="ECO:0000313" key="13">
    <source>
        <dbReference type="EMBL" id="SCJ51210.1"/>
    </source>
</evidence>
<dbReference type="AlphaFoldDB" id="A0A1C6H0M4"/>
<dbReference type="PANTHER" id="PTHR30182:SF1">
    <property type="entry name" value="L-SERINE DEHYDRATASE 1"/>
    <property type="match status" value="1"/>
</dbReference>
<organism evidence="13">
    <name type="scientific">uncultured Anaerotruncus sp</name>
    <dbReference type="NCBI Taxonomy" id="905011"/>
    <lineage>
        <taxon>Bacteria</taxon>
        <taxon>Bacillati</taxon>
        <taxon>Bacillota</taxon>
        <taxon>Clostridia</taxon>
        <taxon>Eubacteriales</taxon>
        <taxon>Oscillospiraceae</taxon>
        <taxon>Anaerotruncus</taxon>
        <taxon>environmental samples</taxon>
    </lineage>
</organism>
<evidence type="ECO:0000256" key="2">
    <source>
        <dbReference type="ARBA" id="ARBA00004742"/>
    </source>
</evidence>
<dbReference type="EC" id="4.3.1.17" evidence="11"/>
<dbReference type="GO" id="GO:0046872">
    <property type="term" value="F:metal ion binding"/>
    <property type="evidence" value="ECO:0007669"/>
    <property type="project" value="UniProtKB-KW"/>
</dbReference>
<reference evidence="13" key="1">
    <citation type="submission" date="2015-09" db="EMBL/GenBank/DDBJ databases">
        <authorList>
            <consortium name="Pathogen Informatics"/>
        </authorList>
    </citation>
    <scope>NUCLEOTIDE SEQUENCE</scope>
    <source>
        <strain evidence="13">2789STDY5834896</strain>
    </source>
</reference>
<evidence type="ECO:0000256" key="7">
    <source>
        <dbReference type="ARBA" id="ARBA00023004"/>
    </source>
</evidence>
<dbReference type="InterPro" id="IPR004642">
    <property type="entry name" value="Ser_deHydtase_asu"/>
</dbReference>
<dbReference type="GO" id="GO:0006094">
    <property type="term" value="P:gluconeogenesis"/>
    <property type="evidence" value="ECO:0007669"/>
    <property type="project" value="UniProtKB-KW"/>
</dbReference>
<evidence type="ECO:0000256" key="5">
    <source>
        <dbReference type="ARBA" id="ARBA00022485"/>
    </source>
</evidence>
<dbReference type="InterPro" id="IPR051318">
    <property type="entry name" value="Fe-S_L-Ser"/>
</dbReference>
<comment type="catalytic activity">
    <reaction evidence="10 11">
        <text>L-serine = pyruvate + NH4(+)</text>
        <dbReference type="Rhea" id="RHEA:19169"/>
        <dbReference type="ChEBI" id="CHEBI:15361"/>
        <dbReference type="ChEBI" id="CHEBI:28938"/>
        <dbReference type="ChEBI" id="CHEBI:33384"/>
        <dbReference type="EC" id="4.3.1.17"/>
    </reaction>
</comment>
<dbReference type="Pfam" id="PF03313">
    <property type="entry name" value="SDH_alpha"/>
    <property type="match status" value="1"/>
</dbReference>
<comment type="cofactor">
    <cofactor evidence="1 11">
        <name>[4Fe-4S] cluster</name>
        <dbReference type="ChEBI" id="CHEBI:49883"/>
    </cofactor>
</comment>
<evidence type="ECO:0000256" key="6">
    <source>
        <dbReference type="ARBA" id="ARBA00022723"/>
    </source>
</evidence>
<dbReference type="GO" id="GO:0051539">
    <property type="term" value="F:4 iron, 4 sulfur cluster binding"/>
    <property type="evidence" value="ECO:0007669"/>
    <property type="project" value="UniProtKB-UniRule"/>
</dbReference>
<dbReference type="InterPro" id="IPR005130">
    <property type="entry name" value="Ser_deHydtase-like_asu"/>
</dbReference>
<evidence type="ECO:0000256" key="1">
    <source>
        <dbReference type="ARBA" id="ARBA00001966"/>
    </source>
</evidence>
<evidence type="ECO:0000256" key="8">
    <source>
        <dbReference type="ARBA" id="ARBA00023014"/>
    </source>
</evidence>
<comment type="similarity">
    <text evidence="3 11">Belongs to the iron-sulfur dependent L-serine dehydratase family.</text>
</comment>
<keyword evidence="6 11" id="KW-0479">Metal-binding</keyword>
<keyword evidence="5 11" id="KW-0004">4Fe-4S</keyword>
<dbReference type="InterPro" id="IPR036148">
    <property type="entry name" value="MmgE/PrpD_sf"/>
</dbReference>
<dbReference type="EMBL" id="FMHG01000001">
    <property type="protein sequence ID" value="SCJ51210.1"/>
    <property type="molecule type" value="Genomic_DNA"/>
</dbReference>
<evidence type="ECO:0000256" key="10">
    <source>
        <dbReference type="ARBA" id="ARBA00049406"/>
    </source>
</evidence>
<accession>A0A1C6H0M4</accession>
<dbReference type="PANTHER" id="PTHR30182">
    <property type="entry name" value="L-SERINE DEHYDRATASE"/>
    <property type="match status" value="1"/>
</dbReference>
<keyword evidence="9 11" id="KW-0456">Lyase</keyword>
<evidence type="ECO:0000256" key="9">
    <source>
        <dbReference type="ARBA" id="ARBA00023239"/>
    </source>
</evidence>
<dbReference type="InterPro" id="IPR042183">
    <property type="entry name" value="MmgE/PrpD_sf_1"/>
</dbReference>
<gene>
    <name evidence="13" type="primary">sdhA</name>
    <name evidence="13" type="ORF">SAMEA3545359_00630</name>
</gene>
<comment type="pathway">
    <text evidence="2">Carbohydrate biosynthesis; gluconeogenesis.</text>
</comment>
<keyword evidence="8 11" id="KW-0411">Iron-sulfur</keyword>
<evidence type="ECO:0000256" key="11">
    <source>
        <dbReference type="RuleBase" id="RU366059"/>
    </source>
</evidence>
<evidence type="ECO:0000256" key="3">
    <source>
        <dbReference type="ARBA" id="ARBA00008636"/>
    </source>
</evidence>
<sequence length="290" mass="29698">MFRYGHELAAHCAQTGKTIAEVAIEEEMQNSECSRELVFAKLARRRAVMEKACRATLKQPVPSVSGLTGGDANLLNSFLQQGAPLLGGPTAKAVAYALSCFEVNTSMGAIVACPTAGSCGIVPGALFAVAEQLGASDEQLLKAFAAASYVGMIIARNATVSGAEGGCQAECGSAAAMAAAALVELRGGDAEMCLSAAAIAIKNVMGLVCDPVAGLVEIPCAKRNASGVVNAILCSDLSMAGIKSQIPFDEVVSAMRKVGRLLPESLRETAKGGVATTPTGLRMKKQVFGE</sequence>
<name>A0A1C6H0M4_9FIRM</name>
<proteinExistence type="inferred from homology"/>
<keyword evidence="7 11" id="KW-0408">Iron</keyword>
<evidence type="ECO:0000259" key="12">
    <source>
        <dbReference type="Pfam" id="PF03313"/>
    </source>
</evidence>
<feature type="domain" description="Serine dehydratase-like alpha subunit" evidence="12">
    <location>
        <begin position="15"/>
        <end position="275"/>
    </location>
</feature>
<keyword evidence="4 11" id="KW-0312">Gluconeogenesis</keyword>
<dbReference type="Gene3D" id="1.10.4100.10">
    <property type="entry name" value="2-methylcitrate dehydratase PrpD"/>
    <property type="match status" value="1"/>
</dbReference>
<dbReference type="NCBIfam" id="TIGR00718">
    <property type="entry name" value="sda_alpha"/>
    <property type="match status" value="1"/>
</dbReference>
<protein>
    <recommendedName>
        <fullName evidence="11">L-serine dehydratase</fullName>
        <ecNumber evidence="11">4.3.1.17</ecNumber>
    </recommendedName>
</protein>
<dbReference type="SUPFAM" id="SSF103378">
    <property type="entry name" value="2-methylcitrate dehydratase PrpD"/>
    <property type="match status" value="1"/>
</dbReference>